<evidence type="ECO:0000313" key="5">
    <source>
        <dbReference type="EMBL" id="PTB89024.1"/>
    </source>
</evidence>
<accession>A0A6N4DFT4</accession>
<dbReference type="InterPro" id="IPR008628">
    <property type="entry name" value="GPP34-like"/>
</dbReference>
<keyword evidence="3" id="KW-0446">Lipid-binding</keyword>
<keyword evidence="4" id="KW-0472">Membrane</keyword>
<dbReference type="GO" id="GO:0005829">
    <property type="term" value="C:cytosol"/>
    <property type="evidence" value="ECO:0007669"/>
    <property type="project" value="TreeGrafter"/>
</dbReference>
<name>A0A6N4DFT4_9GAMM</name>
<dbReference type="AlphaFoldDB" id="A0A6N4DFT4"/>
<dbReference type="GO" id="GO:0012505">
    <property type="term" value="C:endomembrane system"/>
    <property type="evidence" value="ECO:0007669"/>
    <property type="project" value="UniProtKB-ARBA"/>
</dbReference>
<dbReference type="GO" id="GO:0043001">
    <property type="term" value="P:Golgi to plasma membrane protein transport"/>
    <property type="evidence" value="ECO:0007669"/>
    <property type="project" value="TreeGrafter"/>
</dbReference>
<sequence>MGELKIYQALILLALCEEKGTMNASYVGYAVASALLTELLMLEKIQVDPTEEKPKKAKVEVIDFSPTGDAILDEALDKIHNAKRQATLRDWVSKLAGIKDLNHKVAKTLAADNILKAEKEQILWLFTRRIYPEINPEPEQRLRHELRRLVLDKPLEIDPRIVVTLSLARAAHLLPQVFSKAELKANKEKIDAIANGEGIGKITKEVIEGIQVAVMMAAIMPAITVTTT</sequence>
<gene>
    <name evidence="5" type="ORF">C9928_04860</name>
</gene>
<proteinExistence type="predicted"/>
<organism evidence="5 6">
    <name type="scientific">Pseudidiomarina aestuarii</name>
    <dbReference type="NCBI Taxonomy" id="624146"/>
    <lineage>
        <taxon>Bacteria</taxon>
        <taxon>Pseudomonadati</taxon>
        <taxon>Pseudomonadota</taxon>
        <taxon>Gammaproteobacteria</taxon>
        <taxon>Alteromonadales</taxon>
        <taxon>Idiomarinaceae</taxon>
        <taxon>Pseudidiomarina</taxon>
    </lineage>
</organism>
<evidence type="ECO:0000256" key="1">
    <source>
        <dbReference type="ARBA" id="ARBA00004255"/>
    </source>
</evidence>
<dbReference type="EMBL" id="PYVG01000024">
    <property type="protein sequence ID" value="PTB89024.1"/>
    <property type="molecule type" value="Genomic_DNA"/>
</dbReference>
<evidence type="ECO:0000256" key="4">
    <source>
        <dbReference type="ARBA" id="ARBA00023136"/>
    </source>
</evidence>
<dbReference type="PANTHER" id="PTHR12704:SF2">
    <property type="entry name" value="GOLGI PHOSPHOPROTEIN 3 HOMOLOG SAURON"/>
    <property type="match status" value="1"/>
</dbReference>
<keyword evidence="2" id="KW-0333">Golgi apparatus</keyword>
<dbReference type="GO" id="GO:0048194">
    <property type="term" value="P:Golgi vesicle budding"/>
    <property type="evidence" value="ECO:0007669"/>
    <property type="project" value="TreeGrafter"/>
</dbReference>
<evidence type="ECO:0000256" key="3">
    <source>
        <dbReference type="ARBA" id="ARBA00023121"/>
    </source>
</evidence>
<dbReference type="PANTHER" id="PTHR12704">
    <property type="entry name" value="TRANS-GOLGI PROTEIN GMX33"/>
    <property type="match status" value="1"/>
</dbReference>
<comment type="caution">
    <text evidence="5">The sequence shown here is derived from an EMBL/GenBank/DDBJ whole genome shotgun (WGS) entry which is preliminary data.</text>
</comment>
<dbReference type="GO" id="GO:0006890">
    <property type="term" value="P:retrograde vesicle-mediated transport, Golgi to endoplasmic reticulum"/>
    <property type="evidence" value="ECO:0007669"/>
    <property type="project" value="TreeGrafter"/>
</dbReference>
<dbReference type="InterPro" id="IPR038261">
    <property type="entry name" value="GPP34-like_sf"/>
</dbReference>
<evidence type="ECO:0000256" key="2">
    <source>
        <dbReference type="ARBA" id="ARBA00023034"/>
    </source>
</evidence>
<dbReference type="Pfam" id="PF05719">
    <property type="entry name" value="GPP34"/>
    <property type="match status" value="1"/>
</dbReference>
<dbReference type="Gene3D" id="1.10.3630.10">
    <property type="entry name" value="yeast vps74-n-term truncation variant domain like"/>
    <property type="match status" value="1"/>
</dbReference>
<dbReference type="GO" id="GO:0070273">
    <property type="term" value="F:phosphatidylinositol-4-phosphate binding"/>
    <property type="evidence" value="ECO:0007669"/>
    <property type="project" value="InterPro"/>
</dbReference>
<evidence type="ECO:0008006" key="7">
    <source>
        <dbReference type="Google" id="ProtNLM"/>
    </source>
</evidence>
<reference evidence="5 6" key="1">
    <citation type="submission" date="2018-03" db="EMBL/GenBank/DDBJ databases">
        <title>Cross-interface Injection: A General Nanoliter Liquid Handling Method Applied to Single Cells Genome Amplification Automated Nanoliter Liquid Handling Applied to Single Cell Multiple Displacement Amplification.</title>
        <authorList>
            <person name="Yun J."/>
            <person name="Xu P."/>
            <person name="Xu J."/>
            <person name="Dai X."/>
            <person name="Wang Y."/>
            <person name="Zheng X."/>
            <person name="Cao C."/>
            <person name="Yi Q."/>
            <person name="Zhu Y."/>
            <person name="Wang L."/>
            <person name="Dong Z."/>
            <person name="Huang Y."/>
            <person name="Huang L."/>
            <person name="Du W."/>
        </authorList>
    </citation>
    <scope>NUCLEOTIDE SEQUENCE [LARGE SCALE GENOMIC DNA]</scope>
    <source>
        <strain evidence="5 6">A9-4</strain>
    </source>
</reference>
<dbReference type="Proteomes" id="UP000241514">
    <property type="component" value="Unassembled WGS sequence"/>
</dbReference>
<evidence type="ECO:0000313" key="6">
    <source>
        <dbReference type="Proteomes" id="UP000241514"/>
    </source>
</evidence>
<comment type="subcellular location">
    <subcellularLocation>
        <location evidence="1">Golgi apparatus membrane</location>
        <topology evidence="1">Peripheral membrane protein</topology>
        <orientation evidence="1">Cytoplasmic side</orientation>
    </subcellularLocation>
</comment>
<protein>
    <recommendedName>
        <fullName evidence="7">GPP34 family phosphoprotein</fullName>
    </recommendedName>
</protein>
<dbReference type="GO" id="GO:0007030">
    <property type="term" value="P:Golgi organization"/>
    <property type="evidence" value="ECO:0007669"/>
    <property type="project" value="TreeGrafter"/>
</dbReference>